<keyword evidence="3" id="KW-1185">Reference proteome</keyword>
<name>A0A1I0B215_9FIRM</name>
<evidence type="ECO:0000313" key="2">
    <source>
        <dbReference type="EMBL" id="SET00743.1"/>
    </source>
</evidence>
<reference evidence="3" key="1">
    <citation type="submission" date="2016-10" db="EMBL/GenBank/DDBJ databases">
        <authorList>
            <person name="Varghese N."/>
            <person name="Submissions S."/>
        </authorList>
    </citation>
    <scope>NUCLEOTIDE SEQUENCE [LARGE SCALE GENOMIC DNA]</scope>
    <source>
        <strain evidence="3">DSM 13577</strain>
    </source>
</reference>
<dbReference type="AlphaFoldDB" id="A0A1I0B215"/>
<keyword evidence="1" id="KW-1133">Transmembrane helix</keyword>
<dbReference type="STRING" id="1120990.SAMN03080614_103024"/>
<evidence type="ECO:0000256" key="1">
    <source>
        <dbReference type="SAM" id="Phobius"/>
    </source>
</evidence>
<protein>
    <recommendedName>
        <fullName evidence="4">Type II secretory pathway, pseudopilin PulG</fullName>
    </recommendedName>
</protein>
<accession>A0A1I0B215</accession>
<gene>
    <name evidence="2" type="ORF">SAMN03080614_103024</name>
</gene>
<organism evidence="2 3">
    <name type="scientific">Anaerobranca gottschalkii DSM 13577</name>
    <dbReference type="NCBI Taxonomy" id="1120990"/>
    <lineage>
        <taxon>Bacteria</taxon>
        <taxon>Bacillati</taxon>
        <taxon>Bacillota</taxon>
        <taxon>Clostridia</taxon>
        <taxon>Eubacteriales</taxon>
        <taxon>Proteinivoracaceae</taxon>
        <taxon>Anaerobranca</taxon>
    </lineage>
</organism>
<feature type="transmembrane region" description="Helical" evidence="1">
    <location>
        <begin position="12"/>
        <end position="35"/>
    </location>
</feature>
<dbReference type="EMBL" id="FOIF01000030">
    <property type="protein sequence ID" value="SET00743.1"/>
    <property type="molecule type" value="Genomic_DNA"/>
</dbReference>
<dbReference type="Proteomes" id="UP000243819">
    <property type="component" value="Unassembled WGS sequence"/>
</dbReference>
<keyword evidence="1" id="KW-0812">Transmembrane</keyword>
<sequence length="130" mass="14724">MKRYMKETSGYALVLTIIVTMLFLMLSSALLAAYLSEFRSNKYLEERTKALYLAEAGLEHAIYLLEKENNPNPPEEAVELFPGYKYEIVNLNAEEIEVKGILQTGNRTFSITLVAIIEDGKIINITTKTN</sequence>
<evidence type="ECO:0008006" key="4">
    <source>
        <dbReference type="Google" id="ProtNLM"/>
    </source>
</evidence>
<dbReference type="OrthoDB" id="9891480at2"/>
<dbReference type="RefSeq" id="WP_091350962.1">
    <property type="nucleotide sequence ID" value="NZ_FOIF01000030.1"/>
</dbReference>
<keyword evidence="1" id="KW-0472">Membrane</keyword>
<evidence type="ECO:0000313" key="3">
    <source>
        <dbReference type="Proteomes" id="UP000243819"/>
    </source>
</evidence>
<proteinExistence type="predicted"/>